<feature type="binding site" evidence="3">
    <location>
        <begin position="107"/>
        <end position="110"/>
    </location>
    <ligand>
        <name>NAD(+)</name>
        <dbReference type="ChEBI" id="CHEBI:57540"/>
    </ligand>
</feature>
<feature type="active site" description="Proton acceptor" evidence="3">
    <location>
        <position position="125"/>
    </location>
</feature>
<dbReference type="SUPFAM" id="SSF52467">
    <property type="entry name" value="DHS-like NAD/FAD-binding domain"/>
    <property type="match status" value="1"/>
</dbReference>
<evidence type="ECO:0000256" key="4">
    <source>
        <dbReference type="PROSITE-ProRule" id="PRU00236"/>
    </source>
</evidence>
<protein>
    <recommendedName>
        <fullName evidence="3">NAD-dependent protein deacylase</fullName>
        <ecNumber evidence="3">2.3.1.286</ecNumber>
    </recommendedName>
    <alternativeName>
        <fullName evidence="3">Regulatory protein SIR2 homolog</fullName>
    </alternativeName>
</protein>
<dbReference type="Gene3D" id="3.30.1600.10">
    <property type="entry name" value="SIR2/SIRT2 'Small Domain"/>
    <property type="match status" value="1"/>
</dbReference>
<comment type="domain">
    <text evidence="3">2 residues (Tyr-74 and Arg-77) present in a large hydrophobic pocket are probably involved in substrate specificity. They are important for desuccinylation activity, but dispensable for deacetylation activity.</text>
</comment>
<comment type="function">
    <text evidence="3">NAD-dependent lysine deacetylase and desuccinylase that specifically removes acetyl and succinyl groups on target proteins. Modulates the activities of several proteins which are inactive in their acylated form.</text>
</comment>
<dbReference type="GO" id="GO:0017136">
    <property type="term" value="F:histone deacetylase activity, NAD-dependent"/>
    <property type="evidence" value="ECO:0007669"/>
    <property type="project" value="TreeGrafter"/>
</dbReference>
<feature type="binding site" evidence="3">
    <location>
        <position position="74"/>
    </location>
    <ligand>
        <name>substrate</name>
    </ligand>
</feature>
<evidence type="ECO:0000259" key="5">
    <source>
        <dbReference type="PROSITE" id="PS50305"/>
    </source>
</evidence>
<dbReference type="EC" id="2.3.1.286" evidence="3"/>
<dbReference type="InterPro" id="IPR027546">
    <property type="entry name" value="Sirtuin_class_III"/>
</dbReference>
<evidence type="ECO:0000313" key="7">
    <source>
        <dbReference type="Proteomes" id="UP000557307"/>
    </source>
</evidence>
<evidence type="ECO:0000313" key="6">
    <source>
        <dbReference type="EMBL" id="MBB5283295.1"/>
    </source>
</evidence>
<dbReference type="CDD" id="cd01412">
    <property type="entry name" value="SIRT5_Af1_CobB"/>
    <property type="match status" value="1"/>
</dbReference>
<feature type="binding site" evidence="3">
    <location>
        <begin position="191"/>
        <end position="193"/>
    </location>
    <ligand>
        <name>NAD(+)</name>
        <dbReference type="ChEBI" id="CHEBI:57540"/>
    </ligand>
</feature>
<keyword evidence="3" id="KW-0963">Cytoplasm</keyword>
<dbReference type="Proteomes" id="UP000557307">
    <property type="component" value="Unassembled WGS sequence"/>
</dbReference>
<keyword evidence="6" id="KW-0378">Hydrolase</keyword>
<dbReference type="GO" id="GO:0036054">
    <property type="term" value="F:protein-malonyllysine demalonylase activity"/>
    <property type="evidence" value="ECO:0007669"/>
    <property type="project" value="InterPro"/>
</dbReference>
<feature type="binding site" evidence="3">
    <location>
        <position position="235"/>
    </location>
    <ligand>
        <name>NAD(+)</name>
        <dbReference type="ChEBI" id="CHEBI:57540"/>
    </ligand>
</feature>
<dbReference type="PANTHER" id="PTHR11085:SF4">
    <property type="entry name" value="NAD-DEPENDENT PROTEIN DEACYLASE"/>
    <property type="match status" value="1"/>
</dbReference>
<name>A0A840TK33_9BACT</name>
<accession>A0A840TK33</accession>
<feature type="domain" description="Deacetylase sirtuin-type" evidence="5">
    <location>
        <begin position="1"/>
        <end position="248"/>
    </location>
</feature>
<dbReference type="Gene3D" id="3.40.50.1220">
    <property type="entry name" value="TPP-binding domain"/>
    <property type="match status" value="1"/>
</dbReference>
<reference evidence="6 7" key="1">
    <citation type="submission" date="2020-08" db="EMBL/GenBank/DDBJ databases">
        <title>Genomic Encyclopedia of Type Strains, Phase IV (KMG-IV): sequencing the most valuable type-strain genomes for metagenomic binning, comparative biology and taxonomic classification.</title>
        <authorList>
            <person name="Goeker M."/>
        </authorList>
    </citation>
    <scope>NUCLEOTIDE SEQUENCE [LARGE SCALE GENOMIC DNA]</scope>
    <source>
        <strain evidence="6 7">DSM 105074</strain>
    </source>
</reference>
<evidence type="ECO:0000256" key="2">
    <source>
        <dbReference type="ARBA" id="ARBA00023027"/>
    </source>
</evidence>
<dbReference type="HAMAP" id="MF_01121">
    <property type="entry name" value="Sirtuin_ClassIII"/>
    <property type="match status" value="1"/>
</dbReference>
<dbReference type="Pfam" id="PF02146">
    <property type="entry name" value="SIR2"/>
    <property type="match status" value="1"/>
</dbReference>
<comment type="catalytic activity">
    <reaction evidence="3">
        <text>N(6)-succinyl-L-lysyl-[protein] + NAD(+) + H2O = 2''-O-succinyl-ADP-D-ribose + nicotinamide + L-lysyl-[protein]</text>
        <dbReference type="Rhea" id="RHEA:47668"/>
        <dbReference type="Rhea" id="RHEA-COMP:9752"/>
        <dbReference type="Rhea" id="RHEA-COMP:11877"/>
        <dbReference type="ChEBI" id="CHEBI:15377"/>
        <dbReference type="ChEBI" id="CHEBI:17154"/>
        <dbReference type="ChEBI" id="CHEBI:29969"/>
        <dbReference type="ChEBI" id="CHEBI:57540"/>
        <dbReference type="ChEBI" id="CHEBI:87830"/>
        <dbReference type="ChEBI" id="CHEBI:87832"/>
    </reaction>
</comment>
<comment type="caution">
    <text evidence="3 4">Lacks conserved residue(s) required for the propagation of feature annotation.</text>
</comment>
<proteinExistence type="inferred from homology"/>
<dbReference type="InterPro" id="IPR026591">
    <property type="entry name" value="Sirtuin_cat_small_dom_sf"/>
</dbReference>
<dbReference type="InterPro" id="IPR050134">
    <property type="entry name" value="NAD-dep_sirtuin_deacylases"/>
</dbReference>
<evidence type="ECO:0000256" key="3">
    <source>
        <dbReference type="HAMAP-Rule" id="MF_01121"/>
    </source>
</evidence>
<dbReference type="GO" id="GO:0005737">
    <property type="term" value="C:cytoplasm"/>
    <property type="evidence" value="ECO:0007669"/>
    <property type="project" value="UniProtKB-SubCell"/>
</dbReference>
<dbReference type="EMBL" id="JACHGF010000002">
    <property type="protein sequence ID" value="MBB5283295.1"/>
    <property type="molecule type" value="Genomic_DNA"/>
</dbReference>
<dbReference type="GO" id="GO:0036055">
    <property type="term" value="F:protein-succinyllysine desuccinylase activity"/>
    <property type="evidence" value="ECO:0007669"/>
    <property type="project" value="UniProtKB-UniRule"/>
</dbReference>
<feature type="binding site" evidence="3">
    <location>
        <begin position="30"/>
        <end position="49"/>
    </location>
    <ligand>
        <name>NAD(+)</name>
        <dbReference type="ChEBI" id="CHEBI:57540"/>
    </ligand>
</feature>
<sequence>MGNRSGGTCLPIWLCQTTRGMKKKLVVLSGAGISAESGISTFRDSGGLWEQHRIEDVATPEAWRKDPHKVLTFYNQRRQQAATVQPNAAHYILAELEADFDVTIITQNVDNLHERAGSTHVLHLHGELSKARSTQNPTLIYEVPTGEINWGDCCELGSQLRPHIVWFGEEVPMMEQAIDYTEQADLFVVIGTSLAVYPAAGLVHYVARGVPVYVIDPALPDITLGQNMTFIQEKATVGAALLRQKLLP</sequence>
<evidence type="ECO:0000256" key="1">
    <source>
        <dbReference type="ARBA" id="ARBA00022679"/>
    </source>
</evidence>
<dbReference type="InterPro" id="IPR026590">
    <property type="entry name" value="Ssirtuin_cat_dom"/>
</dbReference>
<dbReference type="PANTHER" id="PTHR11085">
    <property type="entry name" value="NAD-DEPENDENT PROTEIN DEACYLASE SIRTUIN-5, MITOCHONDRIAL-RELATED"/>
    <property type="match status" value="1"/>
</dbReference>
<dbReference type="InterPro" id="IPR003000">
    <property type="entry name" value="Sirtuin"/>
</dbReference>
<comment type="caution">
    <text evidence="6">The sequence shown here is derived from an EMBL/GenBank/DDBJ whole genome shotgun (WGS) entry which is preliminary data.</text>
</comment>
<keyword evidence="1" id="KW-0808">Transferase</keyword>
<comment type="similarity">
    <text evidence="3">Belongs to the sirtuin family. Class III subfamily.</text>
</comment>
<dbReference type="InterPro" id="IPR029035">
    <property type="entry name" value="DHS-like_NAD/FAD-binding_dom"/>
</dbReference>
<dbReference type="PROSITE" id="PS50305">
    <property type="entry name" value="SIRTUIN"/>
    <property type="match status" value="1"/>
</dbReference>
<feature type="binding site" evidence="3">
    <location>
        <position position="77"/>
    </location>
    <ligand>
        <name>substrate</name>
    </ligand>
</feature>
<keyword evidence="2 3" id="KW-0520">NAD</keyword>
<comment type="subcellular location">
    <subcellularLocation>
        <location evidence="3">Cytoplasm</location>
    </subcellularLocation>
</comment>
<dbReference type="AlphaFoldDB" id="A0A840TK33"/>
<keyword evidence="7" id="KW-1185">Reference proteome</keyword>
<comment type="catalytic activity">
    <reaction evidence="3">
        <text>N(6)-acetyl-L-lysyl-[protein] + NAD(+) + H2O = 2''-O-acetyl-ADP-D-ribose + nicotinamide + L-lysyl-[protein]</text>
        <dbReference type="Rhea" id="RHEA:43636"/>
        <dbReference type="Rhea" id="RHEA-COMP:9752"/>
        <dbReference type="Rhea" id="RHEA-COMP:10731"/>
        <dbReference type="ChEBI" id="CHEBI:15377"/>
        <dbReference type="ChEBI" id="CHEBI:17154"/>
        <dbReference type="ChEBI" id="CHEBI:29969"/>
        <dbReference type="ChEBI" id="CHEBI:57540"/>
        <dbReference type="ChEBI" id="CHEBI:61930"/>
        <dbReference type="ChEBI" id="CHEBI:83767"/>
        <dbReference type="EC" id="2.3.1.286"/>
    </reaction>
</comment>
<gene>
    <name evidence="3" type="primary">cobB</name>
    <name evidence="6" type="ORF">HNQ92_001421</name>
</gene>
<dbReference type="GO" id="GO:0070403">
    <property type="term" value="F:NAD+ binding"/>
    <property type="evidence" value="ECO:0007669"/>
    <property type="project" value="UniProtKB-UniRule"/>
</dbReference>
<organism evidence="6 7">
    <name type="scientific">Rhabdobacter roseus</name>
    <dbReference type="NCBI Taxonomy" id="1655419"/>
    <lineage>
        <taxon>Bacteria</taxon>
        <taxon>Pseudomonadati</taxon>
        <taxon>Bacteroidota</taxon>
        <taxon>Cytophagia</taxon>
        <taxon>Cytophagales</taxon>
        <taxon>Cytophagaceae</taxon>
        <taxon>Rhabdobacter</taxon>
    </lineage>
</organism>